<feature type="region of interest" description="Disordered" evidence="1">
    <location>
        <begin position="92"/>
        <end position="112"/>
    </location>
</feature>
<evidence type="ECO:0000313" key="3">
    <source>
        <dbReference type="Proteomes" id="UP000734854"/>
    </source>
</evidence>
<gene>
    <name evidence="2" type="ORF">ZIOFF_029552</name>
</gene>
<keyword evidence="3" id="KW-1185">Reference proteome</keyword>
<proteinExistence type="predicted"/>
<evidence type="ECO:0000313" key="2">
    <source>
        <dbReference type="EMBL" id="KAG6511484.1"/>
    </source>
</evidence>
<organism evidence="2 3">
    <name type="scientific">Zingiber officinale</name>
    <name type="common">Ginger</name>
    <name type="synonym">Amomum zingiber</name>
    <dbReference type="NCBI Taxonomy" id="94328"/>
    <lineage>
        <taxon>Eukaryota</taxon>
        <taxon>Viridiplantae</taxon>
        <taxon>Streptophyta</taxon>
        <taxon>Embryophyta</taxon>
        <taxon>Tracheophyta</taxon>
        <taxon>Spermatophyta</taxon>
        <taxon>Magnoliopsida</taxon>
        <taxon>Liliopsida</taxon>
        <taxon>Zingiberales</taxon>
        <taxon>Zingiberaceae</taxon>
        <taxon>Zingiber</taxon>
    </lineage>
</organism>
<protein>
    <submittedName>
        <fullName evidence="2">Uncharacterized protein</fullName>
    </submittedName>
</protein>
<dbReference type="Proteomes" id="UP000734854">
    <property type="component" value="Unassembled WGS sequence"/>
</dbReference>
<name>A0A8J5LAZ5_ZINOF</name>
<reference evidence="2 3" key="1">
    <citation type="submission" date="2020-08" db="EMBL/GenBank/DDBJ databases">
        <title>Plant Genome Project.</title>
        <authorList>
            <person name="Zhang R.-G."/>
        </authorList>
    </citation>
    <scope>NUCLEOTIDE SEQUENCE [LARGE SCALE GENOMIC DNA]</scope>
    <source>
        <tissue evidence="2">Rhizome</tissue>
    </source>
</reference>
<evidence type="ECO:0000256" key="1">
    <source>
        <dbReference type="SAM" id="MobiDB-lite"/>
    </source>
</evidence>
<dbReference type="AlphaFoldDB" id="A0A8J5LAZ5"/>
<feature type="compositionally biased region" description="Basic and acidic residues" evidence="1">
    <location>
        <begin position="20"/>
        <end position="34"/>
    </location>
</feature>
<comment type="caution">
    <text evidence="2">The sequence shown here is derived from an EMBL/GenBank/DDBJ whole genome shotgun (WGS) entry which is preliminary data.</text>
</comment>
<feature type="region of interest" description="Disordered" evidence="1">
    <location>
        <begin position="1"/>
        <end position="67"/>
    </location>
</feature>
<accession>A0A8J5LAZ5</accession>
<feature type="compositionally biased region" description="Basic and acidic residues" evidence="1">
    <location>
        <begin position="1"/>
        <end position="12"/>
    </location>
</feature>
<dbReference type="EMBL" id="JACMSC010000008">
    <property type="protein sequence ID" value="KAG6511484.1"/>
    <property type="molecule type" value="Genomic_DNA"/>
</dbReference>
<sequence length="218" mass="23791">MERGFSLRDGCRMRVAGTEPAKEEKQGNLERRSEDVEEGGLEDVVKADWPMQGSRSGARRRRRCRQNPEASSLTFLRVRSHHALIVANGLLRPGAPSPTGRPSAARGFSLPPPPLRLGDPRGGGTPIPACCCIGRRRRAGLVLWRPQGHTSLEGPTWNSVEPASRLQAVEGCGRGDPEGHRTHQDAHQAHSSLRQSLSVELQLEAKEIIGSWLGLLSL</sequence>